<keyword evidence="8 10" id="KW-0472">Membrane</keyword>
<gene>
    <name evidence="13" type="ORF">g.26724</name>
    <name evidence="12" type="ORF">g.26725</name>
</gene>
<keyword evidence="4 10" id="KW-0812">Transmembrane</keyword>
<dbReference type="InterPro" id="IPR050352">
    <property type="entry name" value="ABCG_transporters"/>
</dbReference>
<dbReference type="PROSITE" id="PS00211">
    <property type="entry name" value="ABC_TRANSPORTER_1"/>
    <property type="match status" value="1"/>
</dbReference>
<dbReference type="Pfam" id="PF01061">
    <property type="entry name" value="ABC2_membrane"/>
    <property type="match status" value="1"/>
</dbReference>
<feature type="domain" description="ABC transporter" evidence="11">
    <location>
        <begin position="3"/>
        <end position="247"/>
    </location>
</feature>
<dbReference type="InterPro" id="IPR017871">
    <property type="entry name" value="ABC_transporter-like_CS"/>
</dbReference>
<dbReference type="InterPro" id="IPR043926">
    <property type="entry name" value="ABCG_dom"/>
</dbReference>
<evidence type="ECO:0000313" key="12">
    <source>
        <dbReference type="EMBL" id="JAS93150.1"/>
    </source>
</evidence>
<dbReference type="EMBL" id="GECU01014556">
    <property type="protein sequence ID" value="JAS93150.1"/>
    <property type="molecule type" value="Transcribed_RNA"/>
</dbReference>
<feature type="transmembrane region" description="Helical" evidence="10">
    <location>
        <begin position="433"/>
        <end position="456"/>
    </location>
</feature>
<dbReference type="PANTHER" id="PTHR48041:SF105">
    <property type="entry name" value="FI02074P"/>
    <property type="match status" value="1"/>
</dbReference>
<dbReference type="GO" id="GO:0005524">
    <property type="term" value="F:ATP binding"/>
    <property type="evidence" value="ECO:0007669"/>
    <property type="project" value="UniProtKB-KW"/>
</dbReference>
<feature type="transmembrane region" description="Helical" evidence="10">
    <location>
        <begin position="584"/>
        <end position="605"/>
    </location>
</feature>
<feature type="transmembrane region" description="Helical" evidence="10">
    <location>
        <begin position="361"/>
        <end position="379"/>
    </location>
</feature>
<protein>
    <recommendedName>
        <fullName evidence="11">ABC transporter domain-containing protein</fullName>
    </recommendedName>
</protein>
<dbReference type="InterPro" id="IPR003439">
    <property type="entry name" value="ABC_transporter-like_ATP-bd"/>
</dbReference>
<sequence length="611" mass="68920">MDVEFRNLTFKVDRGIVPFFGNRDGGRKILKNVSGRFKAGELSAILGPSGAGKSSLLNAISGLRSKGVTGELLVNGLPKEESKFRKMSCYITQEDLLQPMLTLNELMMFAADLKLSSSTRKEKKLVVGDIQATLGLSECKYVRTENLSGGQKKRLCIALELINNPSILFLDEPTSGLDNVTTSHTLRLLRTLAHQGRTIVCTIHQPSASLFQLFDHVYVLAAGLCVYQGPTRELVPFLSAAGLRCPTYYNPADFIIEMTDGEEEDNIIKLSQATDNGKSTSYLDNQDNSDNPHNRLRGRPSETDENKRHLAAVLLNHYNDQRDAEDSVCAQTWCCWVQFCTLFRRKLLQIRRNTLGLKIQLFHHMICSLLVGIIFFDRANDGEMFFDHMKFCMGIILFHAYTHVMVPVLTFPYEVKLLAKEHFNQWYGLKPYYMALTLSRVPSLVIFSLLFLVIVYTMSGLPRDLDRFIVFCAVGIITSLIAEGMGLAIGSVFNVTNGCAVGPMTLAPFLGFAIYGFDFARSIPFWLWPMLKASFMRSGVIAMIIAVFGMNRPKLECHNEIMYCHFNNPQVVLHYLNLDKTSPWIEILTMIVILLVFRSLCYLGLRWRVST</sequence>
<dbReference type="PANTHER" id="PTHR48041">
    <property type="entry name" value="ABC TRANSPORTER G FAMILY MEMBER 28"/>
    <property type="match status" value="1"/>
</dbReference>
<feature type="transmembrane region" description="Helical" evidence="10">
    <location>
        <begin position="529"/>
        <end position="550"/>
    </location>
</feature>
<reference evidence="12" key="1">
    <citation type="submission" date="2015-11" db="EMBL/GenBank/DDBJ databases">
        <title>De novo transcriptome assembly of four potential Pierce s Disease insect vectors from Arizona vineyards.</title>
        <authorList>
            <person name="Tassone E.E."/>
        </authorList>
    </citation>
    <scope>NUCLEOTIDE SEQUENCE</scope>
</reference>
<evidence type="ECO:0000256" key="8">
    <source>
        <dbReference type="ARBA" id="ARBA00023136"/>
    </source>
</evidence>
<dbReference type="SMART" id="SM00382">
    <property type="entry name" value="AAA"/>
    <property type="match status" value="1"/>
</dbReference>
<dbReference type="Pfam" id="PF19055">
    <property type="entry name" value="ABC2_membrane_7"/>
    <property type="match status" value="1"/>
</dbReference>
<dbReference type="Gene3D" id="3.40.50.300">
    <property type="entry name" value="P-loop containing nucleotide triphosphate hydrolases"/>
    <property type="match status" value="1"/>
</dbReference>
<keyword evidence="6" id="KW-0067">ATP-binding</keyword>
<feature type="region of interest" description="Disordered" evidence="9">
    <location>
        <begin position="276"/>
        <end position="304"/>
    </location>
</feature>
<dbReference type="AlphaFoldDB" id="A0A1B6J212"/>
<dbReference type="FunFam" id="3.40.50.300:FF:001077">
    <property type="entry name" value="Uncharacterized protein, isoform A"/>
    <property type="match status" value="1"/>
</dbReference>
<dbReference type="GO" id="GO:0005886">
    <property type="term" value="C:plasma membrane"/>
    <property type="evidence" value="ECO:0007669"/>
    <property type="project" value="TreeGrafter"/>
</dbReference>
<evidence type="ECO:0000256" key="2">
    <source>
        <dbReference type="ARBA" id="ARBA00005814"/>
    </source>
</evidence>
<evidence type="ECO:0000313" key="13">
    <source>
        <dbReference type="EMBL" id="JAT05089.1"/>
    </source>
</evidence>
<dbReference type="GO" id="GO:0016887">
    <property type="term" value="F:ATP hydrolysis activity"/>
    <property type="evidence" value="ECO:0007669"/>
    <property type="project" value="InterPro"/>
</dbReference>
<evidence type="ECO:0000256" key="9">
    <source>
        <dbReference type="SAM" id="MobiDB-lite"/>
    </source>
</evidence>
<evidence type="ECO:0000256" key="1">
    <source>
        <dbReference type="ARBA" id="ARBA00004141"/>
    </source>
</evidence>
<keyword evidence="7 10" id="KW-1133">Transmembrane helix</keyword>
<dbReference type="InterPro" id="IPR027417">
    <property type="entry name" value="P-loop_NTPase"/>
</dbReference>
<evidence type="ECO:0000256" key="7">
    <source>
        <dbReference type="ARBA" id="ARBA00022989"/>
    </source>
</evidence>
<comment type="similarity">
    <text evidence="2">Belongs to the ABC transporter superfamily. ABCG family. Eye pigment precursor importer (TC 3.A.1.204) subfamily.</text>
</comment>
<dbReference type="InterPro" id="IPR003593">
    <property type="entry name" value="AAA+_ATPase"/>
</dbReference>
<keyword evidence="5" id="KW-0547">Nucleotide-binding</keyword>
<dbReference type="Pfam" id="PF00005">
    <property type="entry name" value="ABC_tran"/>
    <property type="match status" value="1"/>
</dbReference>
<evidence type="ECO:0000256" key="4">
    <source>
        <dbReference type="ARBA" id="ARBA00022692"/>
    </source>
</evidence>
<evidence type="ECO:0000256" key="3">
    <source>
        <dbReference type="ARBA" id="ARBA00022448"/>
    </source>
</evidence>
<evidence type="ECO:0000259" key="11">
    <source>
        <dbReference type="PROSITE" id="PS50893"/>
    </source>
</evidence>
<feature type="transmembrane region" description="Helical" evidence="10">
    <location>
        <begin position="495"/>
        <end position="517"/>
    </location>
</feature>
<dbReference type="GO" id="GO:0140359">
    <property type="term" value="F:ABC-type transporter activity"/>
    <property type="evidence" value="ECO:0007669"/>
    <property type="project" value="InterPro"/>
</dbReference>
<accession>A0A1B6J212</accession>
<dbReference type="EMBL" id="GECU01002618">
    <property type="protein sequence ID" value="JAT05089.1"/>
    <property type="molecule type" value="Transcribed_RNA"/>
</dbReference>
<proteinExistence type="inferred from homology"/>
<dbReference type="SUPFAM" id="SSF52540">
    <property type="entry name" value="P-loop containing nucleoside triphosphate hydrolases"/>
    <property type="match status" value="1"/>
</dbReference>
<comment type="subcellular location">
    <subcellularLocation>
        <location evidence="1">Membrane</location>
        <topology evidence="1">Multi-pass membrane protein</topology>
    </subcellularLocation>
</comment>
<dbReference type="InterPro" id="IPR013525">
    <property type="entry name" value="ABC2_TM"/>
</dbReference>
<dbReference type="PROSITE" id="PS50893">
    <property type="entry name" value="ABC_TRANSPORTER_2"/>
    <property type="match status" value="1"/>
</dbReference>
<feature type="transmembrane region" description="Helical" evidence="10">
    <location>
        <begin position="391"/>
        <end position="413"/>
    </location>
</feature>
<organism evidence="12">
    <name type="scientific">Homalodisca liturata</name>
    <dbReference type="NCBI Taxonomy" id="320908"/>
    <lineage>
        <taxon>Eukaryota</taxon>
        <taxon>Metazoa</taxon>
        <taxon>Ecdysozoa</taxon>
        <taxon>Arthropoda</taxon>
        <taxon>Hexapoda</taxon>
        <taxon>Insecta</taxon>
        <taxon>Pterygota</taxon>
        <taxon>Neoptera</taxon>
        <taxon>Paraneoptera</taxon>
        <taxon>Hemiptera</taxon>
        <taxon>Auchenorrhyncha</taxon>
        <taxon>Membracoidea</taxon>
        <taxon>Cicadellidae</taxon>
        <taxon>Cicadellinae</taxon>
        <taxon>Proconiini</taxon>
        <taxon>Homalodisca</taxon>
    </lineage>
</organism>
<keyword evidence="3" id="KW-0813">Transport</keyword>
<name>A0A1B6J212_9HEMI</name>
<dbReference type="CDD" id="cd03213">
    <property type="entry name" value="ABCG_EPDR"/>
    <property type="match status" value="1"/>
</dbReference>
<evidence type="ECO:0000256" key="10">
    <source>
        <dbReference type="SAM" id="Phobius"/>
    </source>
</evidence>
<feature type="compositionally biased region" description="Polar residues" evidence="9">
    <location>
        <begin position="276"/>
        <end position="291"/>
    </location>
</feature>
<feature type="transmembrane region" description="Helical" evidence="10">
    <location>
        <begin position="468"/>
        <end position="489"/>
    </location>
</feature>
<evidence type="ECO:0000256" key="6">
    <source>
        <dbReference type="ARBA" id="ARBA00022840"/>
    </source>
</evidence>
<evidence type="ECO:0000256" key="5">
    <source>
        <dbReference type="ARBA" id="ARBA00022741"/>
    </source>
</evidence>